<protein>
    <submittedName>
        <fullName evidence="4">Carbon monoxide dehydrogenase</fullName>
    </submittedName>
</protein>
<dbReference type="EMBL" id="CP004393">
    <property type="protein sequence ID" value="AJE46810.1"/>
    <property type="molecule type" value="Genomic_DNA"/>
</dbReference>
<dbReference type="Proteomes" id="UP000031521">
    <property type="component" value="Chromosome"/>
</dbReference>
<dbReference type="Pfam" id="PF20256">
    <property type="entry name" value="MoCoBD_2"/>
    <property type="match status" value="1"/>
</dbReference>
<evidence type="ECO:0000256" key="1">
    <source>
        <dbReference type="ARBA" id="ARBA00022505"/>
    </source>
</evidence>
<dbReference type="SUPFAM" id="SSF56003">
    <property type="entry name" value="Molybdenum cofactor-binding domain"/>
    <property type="match status" value="1"/>
</dbReference>
<dbReference type="InterPro" id="IPR036856">
    <property type="entry name" value="Ald_Oxase/Xan_DH_a/b_sf"/>
</dbReference>
<accession>A0A0B5E084</accession>
<dbReference type="InterPro" id="IPR037165">
    <property type="entry name" value="AldOxase/xan_DH_Mopterin-bd_sf"/>
</dbReference>
<organism evidence="4 5">
    <name type="scientific">Celeribacter indicus</name>
    <dbReference type="NCBI Taxonomy" id="1208324"/>
    <lineage>
        <taxon>Bacteria</taxon>
        <taxon>Pseudomonadati</taxon>
        <taxon>Pseudomonadota</taxon>
        <taxon>Alphaproteobacteria</taxon>
        <taxon>Rhodobacterales</taxon>
        <taxon>Roseobacteraceae</taxon>
        <taxon>Celeribacter</taxon>
    </lineage>
</organism>
<keyword evidence="5" id="KW-1185">Reference proteome</keyword>
<proteinExistence type="predicted"/>
<feature type="domain" description="Aldehyde oxidase/xanthine dehydrogenase a/b hammerhead" evidence="3">
    <location>
        <begin position="19"/>
        <end position="144"/>
    </location>
</feature>
<dbReference type="STRING" id="1208324.P73_2095"/>
<dbReference type="HOGENOM" id="CLU_001681_2_0_5"/>
<dbReference type="OrthoDB" id="9758509at2"/>
<dbReference type="Gene3D" id="3.30.365.10">
    <property type="entry name" value="Aldehyde oxidase/xanthine dehydrogenase, molybdopterin binding domain"/>
    <property type="match status" value="4"/>
</dbReference>
<keyword evidence="1" id="KW-0500">Molybdenum</keyword>
<dbReference type="KEGG" id="cid:P73_2095"/>
<dbReference type="InterPro" id="IPR008274">
    <property type="entry name" value="AldOxase/xan_DH_MoCoBD1"/>
</dbReference>
<dbReference type="RefSeq" id="WP_052453169.1">
    <property type="nucleotide sequence ID" value="NZ_CP004393.1"/>
</dbReference>
<gene>
    <name evidence="4" type="ORF">P73_2095</name>
</gene>
<dbReference type="Pfam" id="PF02738">
    <property type="entry name" value="MoCoBD_1"/>
    <property type="match status" value="1"/>
</dbReference>
<name>A0A0B5E084_9RHOB</name>
<dbReference type="Gene3D" id="3.90.1170.50">
    <property type="entry name" value="Aldehyde oxidase/xanthine dehydrogenase, a/b hammerhead"/>
    <property type="match status" value="1"/>
</dbReference>
<keyword evidence="2" id="KW-0560">Oxidoreductase</keyword>
<evidence type="ECO:0000259" key="3">
    <source>
        <dbReference type="SMART" id="SM01008"/>
    </source>
</evidence>
<dbReference type="InterPro" id="IPR046867">
    <property type="entry name" value="AldOxase/xan_DH_MoCoBD2"/>
</dbReference>
<dbReference type="AlphaFoldDB" id="A0A0B5E084"/>
<evidence type="ECO:0000313" key="5">
    <source>
        <dbReference type="Proteomes" id="UP000031521"/>
    </source>
</evidence>
<dbReference type="PANTHER" id="PTHR11908:SF132">
    <property type="entry name" value="ALDEHYDE OXIDASE 1-RELATED"/>
    <property type="match status" value="1"/>
</dbReference>
<sequence>MKFSPGNPVARREDDRLLTGRGRYAGDVRLPGQAHAAVVRSDYGHARILSVDPSAALEMPGVLAVLTAREMAEDGIGGMRFRGHLLSGPLCDRAGREFVNPPRMPLASERVRYVGEPVAVVVADTPARAVDAAEAVLVECDELPAVADIAAAIAEGAPLVRDDCPGNEVFLYRAGDAEATERAFATAPHRLSRRLTVNRVHANPMEPRSFTGDYDAARDHFTVHAGVHRPFECRNALADHVFGIPRERVDVVPGDIGGSFGLKGSIPPEVALVAWASKRVGRPVTWTATRSEMLTADDHGRDMIADAEIAFDDEGRLLAFRTRNINNIGAYMSTNGAAPATNNLGSLAGTYTIPHMAVEVSGVWTNTTPTSPYRGSGRPEAAYAIERMIDLAARELGMDPVEIRRRNLIPNDAFPYDTPLEFVYDCGEFDKVLEKAVAAADYAGFPSRRAEAAARGRLRGIGVAMAIEIATRPGTEYVSLRFAADGGVTVLAGTTNHGQGHETLFAQYLSDRLGIDPARVRVVESDTREVAAGNGTGGSRSAAFGAGAIMDGIDKSIAAGRPIAAHLLQAAEAEIGFDDGVYRVGGAGRGVSFLEVAKASFDEDMRPAGLAQGLQADGVLRLDAPNFPNGCQVCEVEIDPDTGVVEIVAHTVCDDVGFELNPQIVKGQIQGGVLQGLGQVLMENMVFSEEGQNMTGSFMDYAMPRATDSVSPVVLSHPVPTTTNPAGVKGVGESGRVGALPAAMNAIADALAPLGIDHIDMPATPGRVWEAIRAARGAARSRSA</sequence>
<dbReference type="SMART" id="SM01008">
    <property type="entry name" value="Ald_Xan_dh_C"/>
    <property type="match status" value="1"/>
</dbReference>
<dbReference type="GO" id="GO:0016491">
    <property type="term" value="F:oxidoreductase activity"/>
    <property type="evidence" value="ECO:0007669"/>
    <property type="project" value="UniProtKB-KW"/>
</dbReference>
<dbReference type="Pfam" id="PF01315">
    <property type="entry name" value="Ald_Xan_dh_C"/>
    <property type="match status" value="1"/>
</dbReference>
<dbReference type="GO" id="GO:0005506">
    <property type="term" value="F:iron ion binding"/>
    <property type="evidence" value="ECO:0007669"/>
    <property type="project" value="InterPro"/>
</dbReference>
<dbReference type="InterPro" id="IPR016208">
    <property type="entry name" value="Ald_Oxase/xanthine_DH-like"/>
</dbReference>
<reference evidence="4 5" key="1">
    <citation type="journal article" date="2014" name="Int. J. Syst. Evol. Microbiol.">
        <title>Celeribacter indicus sp. nov., a polycyclic aromatic hydrocarbon-degrading bacterium from deep-sea sediment and reclassification of Huaishuia halophila as Celeribacter halophilus comb. nov.</title>
        <authorList>
            <person name="Lai Q."/>
            <person name="Cao J."/>
            <person name="Yuan J."/>
            <person name="Li F."/>
            <person name="Shao Z."/>
        </authorList>
    </citation>
    <scope>NUCLEOTIDE SEQUENCE [LARGE SCALE GENOMIC DNA]</scope>
    <source>
        <strain evidence="4">P73</strain>
    </source>
</reference>
<dbReference type="SUPFAM" id="SSF54665">
    <property type="entry name" value="CO dehydrogenase molybdoprotein N-domain-like"/>
    <property type="match status" value="1"/>
</dbReference>
<evidence type="ECO:0000256" key="2">
    <source>
        <dbReference type="ARBA" id="ARBA00023002"/>
    </source>
</evidence>
<dbReference type="InterPro" id="IPR000674">
    <property type="entry name" value="Ald_Oxase/Xan_DH_a/b"/>
</dbReference>
<dbReference type="PANTHER" id="PTHR11908">
    <property type="entry name" value="XANTHINE DEHYDROGENASE"/>
    <property type="match status" value="1"/>
</dbReference>
<evidence type="ECO:0000313" key="4">
    <source>
        <dbReference type="EMBL" id="AJE46810.1"/>
    </source>
</evidence>